<sequence>MPHDGRITNQFGVFCITVAVTEAFILRSTIPPVPLDIVPGDINIQHDGVHLTSEYQMKSWYSDLLHKIPDPTPAIKDMVNSVSGFFGWKGIQT</sequence>
<protein>
    <submittedName>
        <fullName evidence="1">Uncharacterized protein</fullName>
    </submittedName>
</protein>
<dbReference type="EMBL" id="OV725082">
    <property type="protein sequence ID" value="CAH1405377.1"/>
    <property type="molecule type" value="Genomic_DNA"/>
</dbReference>
<evidence type="ECO:0000313" key="2">
    <source>
        <dbReference type="Proteomes" id="UP001152798"/>
    </source>
</evidence>
<proteinExistence type="predicted"/>
<gene>
    <name evidence="1" type="ORF">NEZAVI_LOCUS13604</name>
</gene>
<accession>A0A9P0HPJ5</accession>
<name>A0A9P0HPJ5_NEZVI</name>
<organism evidence="1 2">
    <name type="scientific">Nezara viridula</name>
    <name type="common">Southern green stink bug</name>
    <name type="synonym">Cimex viridulus</name>
    <dbReference type="NCBI Taxonomy" id="85310"/>
    <lineage>
        <taxon>Eukaryota</taxon>
        <taxon>Metazoa</taxon>
        <taxon>Ecdysozoa</taxon>
        <taxon>Arthropoda</taxon>
        <taxon>Hexapoda</taxon>
        <taxon>Insecta</taxon>
        <taxon>Pterygota</taxon>
        <taxon>Neoptera</taxon>
        <taxon>Paraneoptera</taxon>
        <taxon>Hemiptera</taxon>
        <taxon>Heteroptera</taxon>
        <taxon>Panheteroptera</taxon>
        <taxon>Pentatomomorpha</taxon>
        <taxon>Pentatomoidea</taxon>
        <taxon>Pentatomidae</taxon>
        <taxon>Pentatominae</taxon>
        <taxon>Nezara</taxon>
    </lineage>
</organism>
<evidence type="ECO:0000313" key="1">
    <source>
        <dbReference type="EMBL" id="CAH1405377.1"/>
    </source>
</evidence>
<keyword evidence="2" id="KW-1185">Reference proteome</keyword>
<reference evidence="1" key="1">
    <citation type="submission" date="2022-01" db="EMBL/GenBank/DDBJ databases">
        <authorList>
            <person name="King R."/>
        </authorList>
    </citation>
    <scope>NUCLEOTIDE SEQUENCE</scope>
</reference>
<dbReference type="Proteomes" id="UP001152798">
    <property type="component" value="Chromosome 6"/>
</dbReference>
<dbReference type="AlphaFoldDB" id="A0A9P0HPJ5"/>